<dbReference type="Proteomes" id="UP000199021">
    <property type="component" value="Unassembled WGS sequence"/>
</dbReference>
<feature type="signal peptide" evidence="1">
    <location>
        <begin position="1"/>
        <end position="19"/>
    </location>
</feature>
<evidence type="ECO:0000313" key="2">
    <source>
        <dbReference type="EMBL" id="SER07409.1"/>
    </source>
</evidence>
<dbReference type="SUPFAM" id="SSF49464">
    <property type="entry name" value="Carboxypeptidase regulatory domain-like"/>
    <property type="match status" value="1"/>
</dbReference>
<dbReference type="RefSeq" id="WP_090171430.1">
    <property type="nucleotide sequence ID" value="NZ_FOFB01000023.1"/>
</dbReference>
<keyword evidence="1" id="KW-0732">Signal</keyword>
<keyword evidence="3" id="KW-1185">Reference proteome</keyword>
<feature type="chain" id="PRO_5011440471" evidence="1">
    <location>
        <begin position="20"/>
        <end position="219"/>
    </location>
</feature>
<evidence type="ECO:0000256" key="1">
    <source>
        <dbReference type="SAM" id="SignalP"/>
    </source>
</evidence>
<evidence type="ECO:0000313" key="3">
    <source>
        <dbReference type="Proteomes" id="UP000199021"/>
    </source>
</evidence>
<dbReference type="InParanoid" id="A0A1H9L851"/>
<dbReference type="EMBL" id="FOFB01000023">
    <property type="protein sequence ID" value="SER07409.1"/>
    <property type="molecule type" value="Genomic_DNA"/>
</dbReference>
<name>A0A1H9L851_9BACT</name>
<protein>
    <submittedName>
        <fullName evidence="2">CarboxypepD_reg-like domain-containing protein</fullName>
    </submittedName>
</protein>
<dbReference type="InterPro" id="IPR008969">
    <property type="entry name" value="CarboxyPept-like_regulatory"/>
</dbReference>
<reference evidence="3" key="1">
    <citation type="submission" date="2016-10" db="EMBL/GenBank/DDBJ databases">
        <authorList>
            <person name="Varghese N."/>
            <person name="Submissions S."/>
        </authorList>
    </citation>
    <scope>NUCLEOTIDE SEQUENCE [LARGE SCALE GENOMIC DNA]</scope>
    <source>
        <strain evidence="3">DSM 24740</strain>
    </source>
</reference>
<dbReference type="Pfam" id="PF13715">
    <property type="entry name" value="CarbopepD_reg_2"/>
    <property type="match status" value="1"/>
</dbReference>
<dbReference type="AlphaFoldDB" id="A0A1H9L851"/>
<organism evidence="2 3">
    <name type="scientific">Neolewinella agarilytica</name>
    <dbReference type="NCBI Taxonomy" id="478744"/>
    <lineage>
        <taxon>Bacteria</taxon>
        <taxon>Pseudomonadati</taxon>
        <taxon>Bacteroidota</taxon>
        <taxon>Saprospiria</taxon>
        <taxon>Saprospirales</taxon>
        <taxon>Lewinellaceae</taxon>
        <taxon>Neolewinella</taxon>
    </lineage>
</organism>
<sequence>MKYLVLFCVLFFTAAGLRAQQTSLVDQNGEALVQFSGMVLDGTNSQLQPVPYATILITDDGRGTYANLEGFFSIVAHLGDSIVFSALGYDDVTYVIPDTLTEDKYSIVQLMSRNAIDLPETVVFPWPSRDHFKLEFLAMDVSSDLQSRASDNLSVETLEALQQSVPRSGSENASYYLRQQAQKTYYIGQRPPMNIFSPVAWKQFFDGWKRGDFKKKDDR</sequence>
<accession>A0A1H9L851</accession>
<proteinExistence type="predicted"/>
<gene>
    <name evidence="2" type="ORF">SAMN05444359_12341</name>
</gene>
<dbReference type="STRING" id="478744.SAMN05444359_12341"/>
<dbReference type="OrthoDB" id="1115630at2"/>